<dbReference type="CDD" id="cd00167">
    <property type="entry name" value="SANT"/>
    <property type="match status" value="1"/>
</dbReference>
<feature type="domain" description="Myb-like" evidence="1">
    <location>
        <begin position="47"/>
        <end position="97"/>
    </location>
</feature>
<dbReference type="SMART" id="SM00717">
    <property type="entry name" value="SANT"/>
    <property type="match status" value="2"/>
</dbReference>
<dbReference type="InterPro" id="IPR009057">
    <property type="entry name" value="Homeodomain-like_sf"/>
</dbReference>
<dbReference type="PANTHER" id="PTHR45614:SF25">
    <property type="entry name" value="MYB PROTEIN"/>
    <property type="match status" value="1"/>
</dbReference>
<dbReference type="EMBL" id="CAJVPI010002101">
    <property type="protein sequence ID" value="CAG8635625.1"/>
    <property type="molecule type" value="Genomic_DNA"/>
</dbReference>
<proteinExistence type="predicted"/>
<dbReference type="InterPro" id="IPR001005">
    <property type="entry name" value="SANT/Myb"/>
</dbReference>
<dbReference type="OrthoDB" id="2143914at2759"/>
<keyword evidence="4" id="KW-1185">Reference proteome</keyword>
<protein>
    <submittedName>
        <fullName evidence="3">2748_t:CDS:1</fullName>
    </submittedName>
</protein>
<evidence type="ECO:0000313" key="3">
    <source>
        <dbReference type="EMBL" id="CAG8635625.1"/>
    </source>
</evidence>
<evidence type="ECO:0000259" key="2">
    <source>
        <dbReference type="PROSITE" id="PS51294"/>
    </source>
</evidence>
<dbReference type="SUPFAM" id="SSF46689">
    <property type="entry name" value="Homeodomain-like"/>
    <property type="match status" value="1"/>
</dbReference>
<dbReference type="PANTHER" id="PTHR45614">
    <property type="entry name" value="MYB PROTEIN-RELATED"/>
    <property type="match status" value="1"/>
</dbReference>
<dbReference type="PROSITE" id="PS51294">
    <property type="entry name" value="HTH_MYB"/>
    <property type="match status" value="1"/>
</dbReference>
<evidence type="ECO:0000259" key="1">
    <source>
        <dbReference type="PROSITE" id="PS50090"/>
    </source>
</evidence>
<dbReference type="PROSITE" id="PS50090">
    <property type="entry name" value="MYB_LIKE"/>
    <property type="match status" value="2"/>
</dbReference>
<accession>A0A9N9DE47</accession>
<dbReference type="Gene3D" id="1.10.10.60">
    <property type="entry name" value="Homeodomain-like"/>
    <property type="match status" value="2"/>
</dbReference>
<evidence type="ECO:0000313" key="4">
    <source>
        <dbReference type="Proteomes" id="UP000789739"/>
    </source>
</evidence>
<feature type="domain" description="HTH myb-type" evidence="2">
    <location>
        <begin position="1"/>
        <end position="50"/>
    </location>
</feature>
<dbReference type="Proteomes" id="UP000789739">
    <property type="component" value="Unassembled WGS sequence"/>
</dbReference>
<comment type="caution">
    <text evidence="3">The sequence shown here is derived from an EMBL/GenBank/DDBJ whole genome shotgun (WGS) entry which is preliminary data.</text>
</comment>
<organism evidence="3 4">
    <name type="scientific">Paraglomus brasilianum</name>
    <dbReference type="NCBI Taxonomy" id="144538"/>
    <lineage>
        <taxon>Eukaryota</taxon>
        <taxon>Fungi</taxon>
        <taxon>Fungi incertae sedis</taxon>
        <taxon>Mucoromycota</taxon>
        <taxon>Glomeromycotina</taxon>
        <taxon>Glomeromycetes</taxon>
        <taxon>Paraglomerales</taxon>
        <taxon>Paraglomeraceae</taxon>
        <taxon>Paraglomus</taxon>
    </lineage>
</organism>
<dbReference type="InterPro" id="IPR050560">
    <property type="entry name" value="MYB_TF"/>
</dbReference>
<dbReference type="Pfam" id="PF13921">
    <property type="entry name" value="Myb_DNA-bind_6"/>
    <property type="match status" value="1"/>
</dbReference>
<gene>
    <name evidence="3" type="ORF">PBRASI_LOCUS9489</name>
</gene>
<dbReference type="AlphaFoldDB" id="A0A9N9DE47"/>
<dbReference type="GO" id="GO:0000978">
    <property type="term" value="F:RNA polymerase II cis-regulatory region sequence-specific DNA binding"/>
    <property type="evidence" value="ECO:0007669"/>
    <property type="project" value="TreeGrafter"/>
</dbReference>
<feature type="domain" description="Myb-like" evidence="1">
    <location>
        <begin position="1"/>
        <end position="46"/>
    </location>
</feature>
<dbReference type="InterPro" id="IPR017930">
    <property type="entry name" value="Myb_dom"/>
</dbReference>
<name>A0A9N9DE47_9GLOM</name>
<dbReference type="GO" id="GO:0000981">
    <property type="term" value="F:DNA-binding transcription factor activity, RNA polymerase II-specific"/>
    <property type="evidence" value="ECO:0007669"/>
    <property type="project" value="TreeGrafter"/>
</dbReference>
<reference evidence="3" key="1">
    <citation type="submission" date="2021-06" db="EMBL/GenBank/DDBJ databases">
        <authorList>
            <person name="Kallberg Y."/>
            <person name="Tangrot J."/>
            <person name="Rosling A."/>
        </authorList>
    </citation>
    <scope>NUCLEOTIDE SEQUENCE</scope>
    <source>
        <strain evidence="3">BR232B</strain>
    </source>
</reference>
<sequence>MLKWSSQEDAAVINLYEVCGPQWVTISRILGTKSAKQCSQRWHSTLRPGINRRPFTTIEHEAVRRLYCVHGARWARISSSLPDRNPGMVKASWEEMEEERKRIRARMSVARLLN</sequence>
<dbReference type="GO" id="GO:0005634">
    <property type="term" value="C:nucleus"/>
    <property type="evidence" value="ECO:0007669"/>
    <property type="project" value="TreeGrafter"/>
</dbReference>